<dbReference type="SUPFAM" id="SSF159245">
    <property type="entry name" value="AttH-like"/>
    <property type="match status" value="1"/>
</dbReference>
<name>A0ABW1T4X2_9ACTN</name>
<dbReference type="PANTHER" id="PTHR35309">
    <property type="match status" value="1"/>
</dbReference>
<dbReference type="RefSeq" id="WP_386768839.1">
    <property type="nucleotide sequence ID" value="NZ_JBHSTI010000038.1"/>
</dbReference>
<reference evidence="2" key="1">
    <citation type="journal article" date="2019" name="Int. J. Syst. Evol. Microbiol.">
        <title>The Global Catalogue of Microorganisms (GCM) 10K type strain sequencing project: providing services to taxonomists for standard genome sequencing and annotation.</title>
        <authorList>
            <consortium name="The Broad Institute Genomics Platform"/>
            <consortium name="The Broad Institute Genome Sequencing Center for Infectious Disease"/>
            <person name="Wu L."/>
            <person name="Ma J."/>
        </authorList>
    </citation>
    <scope>NUCLEOTIDE SEQUENCE [LARGE SCALE GENOMIC DNA]</scope>
    <source>
        <strain evidence="2">CGMCC 4.7317</strain>
    </source>
</reference>
<evidence type="ECO:0000313" key="2">
    <source>
        <dbReference type="Proteomes" id="UP001596138"/>
    </source>
</evidence>
<proteinExistence type="predicted"/>
<protein>
    <submittedName>
        <fullName evidence="1">Tocopherol cyclase family protein</fullName>
    </submittedName>
</protein>
<dbReference type="PANTHER" id="PTHR35309:SF4">
    <property type="entry name" value="TOCOPHEROL CYCLASE"/>
    <property type="match status" value="1"/>
</dbReference>
<dbReference type="EMBL" id="JBHSTI010000038">
    <property type="protein sequence ID" value="MFC6239519.1"/>
    <property type="molecule type" value="Genomic_DNA"/>
</dbReference>
<dbReference type="Pfam" id="PF14249">
    <property type="entry name" value="Tocopherol_cycl"/>
    <property type="match status" value="1"/>
</dbReference>
<comment type="caution">
    <text evidence="1">The sequence shown here is derived from an EMBL/GenBank/DDBJ whole genome shotgun (WGS) entry which is preliminary data.</text>
</comment>
<sequence>MGLATGVLHPEGFHGQSVRSSYFEGWYVKLVAADRGARFAVIPGVFLAPDGSGEAFVQVLDGATGESWYHQYDVSEFGAEADRFSVRVGPNRFSDRGVVLDLPSLQGEVRFTTPLDPWPVSLLSPGVMGWYAWVPKMECKHGVVSFGHDLQGSLTHAGTTSSFDGGRGYLEKDWGAAFPAGYVWLQTNHFSDPGTCLTGSIAVIPWLRSEFPGHIVGLKHSGVLHKFTTYNGAKTTRIEVDDDEVRWTLRSRRGATLDITADRPRGGLLHAPIRTEMHRRVEETLDATVQVRLTDADGRVLLEDTGHCAGLEVHGDIHRLTAS</sequence>
<gene>
    <name evidence="1" type="ORF">ACFQGU_16720</name>
</gene>
<evidence type="ECO:0000313" key="1">
    <source>
        <dbReference type="EMBL" id="MFC6239519.1"/>
    </source>
</evidence>
<dbReference type="Proteomes" id="UP001596138">
    <property type="component" value="Unassembled WGS sequence"/>
</dbReference>
<keyword evidence="2" id="KW-1185">Reference proteome</keyword>
<dbReference type="InterPro" id="IPR025893">
    <property type="entry name" value="Tocopherol_cyclase"/>
</dbReference>
<organism evidence="1 2">
    <name type="scientific">Longivirga aurantiaca</name>
    <dbReference type="NCBI Taxonomy" id="1837743"/>
    <lineage>
        <taxon>Bacteria</taxon>
        <taxon>Bacillati</taxon>
        <taxon>Actinomycetota</taxon>
        <taxon>Actinomycetes</taxon>
        <taxon>Sporichthyales</taxon>
        <taxon>Sporichthyaceae</taxon>
        <taxon>Longivirga</taxon>
    </lineage>
</organism>
<accession>A0ABW1T4X2</accession>